<dbReference type="EnsemblPlants" id="KQK17268">
    <property type="protein sequence ID" value="KQK17268"/>
    <property type="gene ID" value="BRADI_1g33370v3"/>
</dbReference>
<reference evidence="4" key="3">
    <citation type="submission" date="2018-08" db="UniProtKB">
        <authorList>
            <consortium name="EnsemblPlants"/>
        </authorList>
    </citation>
    <scope>IDENTIFICATION</scope>
    <source>
        <strain evidence="4">cv. Bd21</strain>
    </source>
</reference>
<dbReference type="InParanoid" id="A0A0Q3JZ42"/>
<protein>
    <recommendedName>
        <fullName evidence="2">TFIIS N-terminal domain-containing protein</fullName>
    </recommendedName>
</protein>
<dbReference type="EMBL" id="CM000880">
    <property type="protein sequence ID" value="KQK17268.2"/>
    <property type="molecule type" value="Genomic_DNA"/>
</dbReference>
<evidence type="ECO:0000256" key="1">
    <source>
        <dbReference type="PROSITE-ProRule" id="PRU00649"/>
    </source>
</evidence>
<accession>A0A0Q3JZ42</accession>
<proteinExistence type="predicted"/>
<dbReference type="Gene3D" id="1.20.930.10">
    <property type="entry name" value="Conserved domain common to transcription factors TFIIS, elongin A, CRSP70"/>
    <property type="match status" value="1"/>
</dbReference>
<keyword evidence="1" id="KW-0539">Nucleus</keyword>
<dbReference type="SUPFAM" id="SSF47676">
    <property type="entry name" value="Conserved domain common to transcription factors TFIIS, elongin A, CRSP70"/>
    <property type="match status" value="1"/>
</dbReference>
<comment type="subcellular location">
    <subcellularLocation>
        <location evidence="1">Nucleus</location>
    </subcellularLocation>
</comment>
<sequence>MAAQSPLRRWKPFFAAFDSIDAAIEAADPDLRRDELREARGDIVELLCNATDDDREAERLCLILDDAMAESLETLRLVPAMPTVLAKTDIAKAVRALQKHESERVRVLARGIVSRWGATFQDDLVRFRAATEKLDQIPMPDQIVADQQPVSAKILQPSAKNTRKITEMPPPQPKKVSPAPAVGVVRGDRAGLCSDDKIMEATKRKFQEGYQEAENAKRQRRIQVVEAPEMLKQRQRKMHPIIKERSRAKCGSSMMVKKTISVSRPHRGSSQL</sequence>
<dbReference type="OrthoDB" id="696629at2759"/>
<dbReference type="PANTHER" id="PTHR47853">
    <property type="entry name" value="EXPRESSED PROTEIN"/>
    <property type="match status" value="1"/>
</dbReference>
<dbReference type="Proteomes" id="UP000008810">
    <property type="component" value="Chromosome 1"/>
</dbReference>
<dbReference type="Pfam" id="PF08711">
    <property type="entry name" value="Med26"/>
    <property type="match status" value="1"/>
</dbReference>
<reference evidence="3" key="2">
    <citation type="submission" date="2017-06" db="EMBL/GenBank/DDBJ databases">
        <title>WGS assembly of Brachypodium distachyon.</title>
        <authorList>
            <consortium name="The International Brachypodium Initiative"/>
            <person name="Lucas S."/>
            <person name="Harmon-Smith M."/>
            <person name="Lail K."/>
            <person name="Tice H."/>
            <person name="Grimwood J."/>
            <person name="Bruce D."/>
            <person name="Barry K."/>
            <person name="Shu S."/>
            <person name="Lindquist E."/>
            <person name="Wang M."/>
            <person name="Pitluck S."/>
            <person name="Vogel J.P."/>
            <person name="Garvin D.F."/>
            <person name="Mockler T.C."/>
            <person name="Schmutz J."/>
            <person name="Rokhsar D."/>
            <person name="Bevan M.W."/>
        </authorList>
    </citation>
    <scope>NUCLEOTIDE SEQUENCE</scope>
    <source>
        <strain evidence="3">Bd21</strain>
    </source>
</reference>
<name>A0A0Q3JZ42_BRADI</name>
<evidence type="ECO:0000313" key="3">
    <source>
        <dbReference type="EMBL" id="KQK17268.2"/>
    </source>
</evidence>
<dbReference type="AlphaFoldDB" id="A0A0Q3JZ42"/>
<organism evidence="3">
    <name type="scientific">Brachypodium distachyon</name>
    <name type="common">Purple false brome</name>
    <name type="synonym">Trachynia distachya</name>
    <dbReference type="NCBI Taxonomy" id="15368"/>
    <lineage>
        <taxon>Eukaryota</taxon>
        <taxon>Viridiplantae</taxon>
        <taxon>Streptophyta</taxon>
        <taxon>Embryophyta</taxon>
        <taxon>Tracheophyta</taxon>
        <taxon>Spermatophyta</taxon>
        <taxon>Magnoliopsida</taxon>
        <taxon>Liliopsida</taxon>
        <taxon>Poales</taxon>
        <taxon>Poaceae</taxon>
        <taxon>BOP clade</taxon>
        <taxon>Pooideae</taxon>
        <taxon>Stipodae</taxon>
        <taxon>Brachypodieae</taxon>
        <taxon>Brachypodium</taxon>
    </lineage>
</organism>
<dbReference type="Gramene" id="KQK17268">
    <property type="protein sequence ID" value="KQK17268"/>
    <property type="gene ID" value="BRADI_1g33370v3"/>
</dbReference>
<evidence type="ECO:0000313" key="4">
    <source>
        <dbReference type="EnsemblPlants" id="KQK17268"/>
    </source>
</evidence>
<feature type="domain" description="TFIIS N-terminal" evidence="2">
    <location>
        <begin position="45"/>
        <end position="123"/>
    </location>
</feature>
<dbReference type="FunCoup" id="A0A0Q3JZ42">
    <property type="interactions" value="463"/>
</dbReference>
<evidence type="ECO:0000259" key="2">
    <source>
        <dbReference type="PROSITE" id="PS51319"/>
    </source>
</evidence>
<dbReference type="GO" id="GO:0005634">
    <property type="term" value="C:nucleus"/>
    <property type="evidence" value="ECO:0007669"/>
    <property type="project" value="UniProtKB-SubCell"/>
</dbReference>
<dbReference type="PANTHER" id="PTHR47853:SF1">
    <property type="entry name" value="EXPRESSED PROTEIN"/>
    <property type="match status" value="1"/>
</dbReference>
<dbReference type="InterPro" id="IPR017923">
    <property type="entry name" value="TFIIS_N"/>
</dbReference>
<dbReference type="InterPro" id="IPR035441">
    <property type="entry name" value="TFIIS/LEDGF_dom_sf"/>
</dbReference>
<keyword evidence="5" id="KW-1185">Reference proteome</keyword>
<dbReference type="PROSITE" id="PS51319">
    <property type="entry name" value="TFIIS_N"/>
    <property type="match status" value="1"/>
</dbReference>
<gene>
    <name evidence="3" type="ORF">BRADI_1g33370v3</name>
</gene>
<evidence type="ECO:0000313" key="5">
    <source>
        <dbReference type="Proteomes" id="UP000008810"/>
    </source>
</evidence>
<reference evidence="3 4" key="1">
    <citation type="journal article" date="2010" name="Nature">
        <title>Genome sequencing and analysis of the model grass Brachypodium distachyon.</title>
        <authorList>
            <consortium name="International Brachypodium Initiative"/>
        </authorList>
    </citation>
    <scope>NUCLEOTIDE SEQUENCE [LARGE SCALE GENOMIC DNA]</scope>
    <source>
        <strain evidence="3 4">Bd21</strain>
    </source>
</reference>
<dbReference type="STRING" id="15368.A0A0Q3JZ42"/>